<dbReference type="AlphaFoldDB" id="A0A2J8T3Z0"/>
<dbReference type="EMBL" id="NDHI03003521">
    <property type="protein sequence ID" value="PNJ27744.1"/>
    <property type="molecule type" value="Genomic_DNA"/>
</dbReference>
<feature type="non-terminal residue" evidence="2">
    <location>
        <position position="1"/>
    </location>
</feature>
<dbReference type="Pfam" id="PF25916">
    <property type="entry name" value="AREL1_PH-like"/>
    <property type="match status" value="1"/>
</dbReference>
<gene>
    <name evidence="2" type="ORF">CR201_G0037683</name>
</gene>
<evidence type="ECO:0000259" key="1">
    <source>
        <dbReference type="Pfam" id="PF25916"/>
    </source>
</evidence>
<protein>
    <submittedName>
        <fullName evidence="2">AREL1 isoform 16</fullName>
    </submittedName>
</protein>
<accession>A0A2J8T3Z0</accession>
<proteinExistence type="predicted"/>
<feature type="domain" description="Apoptosis-resistant E3 ubiquitin protein ligase 1 PH-like" evidence="1">
    <location>
        <begin position="1"/>
        <end position="79"/>
    </location>
</feature>
<reference evidence="2" key="1">
    <citation type="submission" date="2017-12" db="EMBL/GenBank/DDBJ databases">
        <title>High-resolution comparative analysis of great ape genomes.</title>
        <authorList>
            <person name="Pollen A."/>
            <person name="Hastie A."/>
            <person name="Hormozdiari F."/>
            <person name="Dougherty M."/>
            <person name="Liu R."/>
            <person name="Chaisson M."/>
            <person name="Hoppe E."/>
            <person name="Hill C."/>
            <person name="Pang A."/>
            <person name="Hillier L."/>
            <person name="Baker C."/>
            <person name="Armstrong J."/>
            <person name="Shendure J."/>
            <person name="Paten B."/>
            <person name="Wilson R."/>
            <person name="Chao H."/>
            <person name="Schneider V."/>
            <person name="Ventura M."/>
            <person name="Kronenberg Z."/>
            <person name="Murali S."/>
            <person name="Gordon D."/>
            <person name="Cantsilieris S."/>
            <person name="Munson K."/>
            <person name="Nelson B."/>
            <person name="Raja A."/>
            <person name="Underwood J."/>
            <person name="Diekhans M."/>
            <person name="Fiddes I."/>
            <person name="Haussler D."/>
            <person name="Eichler E."/>
        </authorList>
    </citation>
    <scope>NUCLEOTIDE SEQUENCE [LARGE SCALE GENOMIC DNA]</scope>
    <source>
        <strain evidence="2">Susie</strain>
    </source>
</reference>
<name>A0A2J8T3Z0_PONAB</name>
<sequence>SPKQFSVKEFYLKIIPWRLYTFRVCPGTKFSYLGPDPVHKLLTLVVDDGIQPPVELSCKERNILAATFIRSLHKNIGGSETFQDKVNFFQRELRQVHMKRPHSKVTLKVSRHALLESE</sequence>
<dbReference type="InterPro" id="IPR058738">
    <property type="entry name" value="PH-like_AREL1"/>
</dbReference>
<organism evidence="2">
    <name type="scientific">Pongo abelii</name>
    <name type="common">Sumatran orangutan</name>
    <name type="synonym">Pongo pygmaeus abelii</name>
    <dbReference type="NCBI Taxonomy" id="9601"/>
    <lineage>
        <taxon>Eukaryota</taxon>
        <taxon>Metazoa</taxon>
        <taxon>Chordata</taxon>
        <taxon>Craniata</taxon>
        <taxon>Vertebrata</taxon>
        <taxon>Euteleostomi</taxon>
        <taxon>Mammalia</taxon>
        <taxon>Eutheria</taxon>
        <taxon>Euarchontoglires</taxon>
        <taxon>Primates</taxon>
        <taxon>Haplorrhini</taxon>
        <taxon>Catarrhini</taxon>
        <taxon>Hominidae</taxon>
        <taxon>Pongo</taxon>
    </lineage>
</organism>
<evidence type="ECO:0000313" key="2">
    <source>
        <dbReference type="EMBL" id="PNJ27744.1"/>
    </source>
</evidence>
<comment type="caution">
    <text evidence="2">The sequence shown here is derived from an EMBL/GenBank/DDBJ whole genome shotgun (WGS) entry which is preliminary data.</text>
</comment>